<dbReference type="Pfam" id="PF13814">
    <property type="entry name" value="Replic_Relax"/>
    <property type="match status" value="1"/>
</dbReference>
<evidence type="ECO:0000256" key="1">
    <source>
        <dbReference type="SAM" id="Coils"/>
    </source>
</evidence>
<keyword evidence="3" id="KW-1185">Reference proteome</keyword>
<gene>
    <name evidence="2" type="ORF">IC620_15985</name>
</gene>
<dbReference type="Proteomes" id="UP000661691">
    <property type="component" value="Unassembled WGS sequence"/>
</dbReference>
<evidence type="ECO:0000313" key="3">
    <source>
        <dbReference type="Proteomes" id="UP000661691"/>
    </source>
</evidence>
<proteinExistence type="predicted"/>
<dbReference type="EMBL" id="JACXAH010000040">
    <property type="protein sequence ID" value="MBD1373845.1"/>
    <property type="molecule type" value="Genomic_DNA"/>
</dbReference>
<keyword evidence="1" id="KW-0175">Coiled coil</keyword>
<dbReference type="InterPro" id="IPR025855">
    <property type="entry name" value="Replic_Relax"/>
</dbReference>
<sequence length="402" mass="46900">MIFTWLDEKETPALSQTDRLIGVMFDLGITTKTQLSVIMGWNATRVRSTINNIRQKAKPKDRDEWIQAVGATGRGGEATYSLGALGLTHAYALLGEDKGSRVPVSGQIAHSLGINEILCRLIQQKGDRKGVQWFGTKQASQYVYHHMTKRKFDEKRLHTGYSVKVQPPKKGRISPDALCGVNGVGSFFIEFDTGTKHGTKLEDQFHRYFQLPSETNMKMPTTIWVTVDEKRAKRLQEVYWNARSDYPKDYKFHEMQIFVAGAETSYMLGDHKDGLKLDLVLNEYDLAIRKAKRLEKELEDKQWEIKKLKDDLRDSQSESNQWEGRHESEERERKKWFDQYSRQLRRVKDMEKWLKKVEERVEKKQNGNMLEKAQMKAVNPFWTEAKGELPHWMKKMLEEQNH</sequence>
<dbReference type="AlphaFoldDB" id="A0A926RUE7"/>
<accession>A0A926RUE7</accession>
<organism evidence="2 3">
    <name type="scientific">Polycladospora coralii</name>
    <dbReference type="NCBI Taxonomy" id="2771432"/>
    <lineage>
        <taxon>Bacteria</taxon>
        <taxon>Bacillati</taxon>
        <taxon>Bacillota</taxon>
        <taxon>Bacilli</taxon>
        <taxon>Bacillales</taxon>
        <taxon>Thermoactinomycetaceae</taxon>
        <taxon>Polycladospora</taxon>
    </lineage>
</organism>
<protein>
    <submittedName>
        <fullName evidence="2">Replication-relaxation family protein</fullName>
    </submittedName>
</protein>
<feature type="coiled-coil region" evidence="1">
    <location>
        <begin position="277"/>
        <end position="332"/>
    </location>
</feature>
<reference evidence="2" key="1">
    <citation type="submission" date="2020-09" db="EMBL/GenBank/DDBJ databases">
        <title>A novel bacterium of genus Hazenella, isolated from South China Sea.</title>
        <authorList>
            <person name="Huang H."/>
            <person name="Mo K."/>
            <person name="Hu Y."/>
        </authorList>
    </citation>
    <scope>NUCLEOTIDE SEQUENCE</scope>
    <source>
        <strain evidence="2">IB182357</strain>
    </source>
</reference>
<dbReference type="RefSeq" id="WP_191142805.1">
    <property type="nucleotide sequence ID" value="NZ_JACXAH010000040.1"/>
</dbReference>
<evidence type="ECO:0000313" key="2">
    <source>
        <dbReference type="EMBL" id="MBD1373845.1"/>
    </source>
</evidence>
<comment type="caution">
    <text evidence="2">The sequence shown here is derived from an EMBL/GenBank/DDBJ whole genome shotgun (WGS) entry which is preliminary data.</text>
</comment>
<name>A0A926RUE7_9BACL</name>